<sequence>MPSIASKWVYDVAHVDLGWMQPIANYLRIGEVPEDGKQAHKLHIQATRFTLINDQLYRQSFGGPYLKCLTNFEAQYVLVELHEGGGYSQPITNRHGSKKLLLVATDYFSKWVKVEAYANIKDKDVTKFVWRNVVCQFEIPHTIVIDNGS</sequence>
<evidence type="ECO:0000313" key="1">
    <source>
        <dbReference type="EMBL" id="RVW68802.1"/>
    </source>
</evidence>
<dbReference type="Gene3D" id="3.30.420.10">
    <property type="entry name" value="Ribonuclease H-like superfamily/Ribonuclease H"/>
    <property type="match status" value="1"/>
</dbReference>
<comment type="caution">
    <text evidence="1">The sequence shown here is derived from an EMBL/GenBank/DDBJ whole genome shotgun (WGS) entry which is preliminary data.</text>
</comment>
<dbReference type="EMBL" id="QGNW01000518">
    <property type="protein sequence ID" value="RVW68802.1"/>
    <property type="molecule type" value="Genomic_DNA"/>
</dbReference>
<dbReference type="InterPro" id="IPR012337">
    <property type="entry name" value="RNaseH-like_sf"/>
</dbReference>
<proteinExistence type="predicted"/>
<dbReference type="SUPFAM" id="SSF53098">
    <property type="entry name" value="Ribonuclease H-like"/>
    <property type="match status" value="1"/>
</dbReference>
<organism evidence="1 2">
    <name type="scientific">Vitis vinifera</name>
    <name type="common">Grape</name>
    <dbReference type="NCBI Taxonomy" id="29760"/>
    <lineage>
        <taxon>Eukaryota</taxon>
        <taxon>Viridiplantae</taxon>
        <taxon>Streptophyta</taxon>
        <taxon>Embryophyta</taxon>
        <taxon>Tracheophyta</taxon>
        <taxon>Spermatophyta</taxon>
        <taxon>Magnoliopsida</taxon>
        <taxon>eudicotyledons</taxon>
        <taxon>Gunneridae</taxon>
        <taxon>Pentapetalae</taxon>
        <taxon>rosids</taxon>
        <taxon>Vitales</taxon>
        <taxon>Vitaceae</taxon>
        <taxon>Viteae</taxon>
        <taxon>Vitis</taxon>
    </lineage>
</organism>
<evidence type="ECO:0008006" key="3">
    <source>
        <dbReference type="Google" id="ProtNLM"/>
    </source>
</evidence>
<dbReference type="GO" id="GO:0003676">
    <property type="term" value="F:nucleic acid binding"/>
    <property type="evidence" value="ECO:0007669"/>
    <property type="project" value="InterPro"/>
</dbReference>
<dbReference type="PANTHER" id="PTHR48475:SF2">
    <property type="entry name" value="RIBONUCLEASE H"/>
    <property type="match status" value="1"/>
</dbReference>
<gene>
    <name evidence="1" type="ORF">CK203_062227</name>
</gene>
<evidence type="ECO:0000313" key="2">
    <source>
        <dbReference type="Proteomes" id="UP000288805"/>
    </source>
</evidence>
<dbReference type="Proteomes" id="UP000288805">
    <property type="component" value="Unassembled WGS sequence"/>
</dbReference>
<dbReference type="PANTHER" id="PTHR48475">
    <property type="entry name" value="RIBONUCLEASE H"/>
    <property type="match status" value="1"/>
</dbReference>
<dbReference type="InterPro" id="IPR036397">
    <property type="entry name" value="RNaseH_sf"/>
</dbReference>
<protein>
    <recommendedName>
        <fullName evidence="3">Integrase catalytic domain-containing protein</fullName>
    </recommendedName>
</protein>
<dbReference type="AlphaFoldDB" id="A0A438G9C0"/>
<name>A0A438G9C0_VITVI</name>
<reference evidence="1 2" key="1">
    <citation type="journal article" date="2018" name="PLoS Genet.">
        <title>Population sequencing reveals clonal diversity and ancestral inbreeding in the grapevine cultivar Chardonnay.</title>
        <authorList>
            <person name="Roach M.J."/>
            <person name="Johnson D.L."/>
            <person name="Bohlmann J."/>
            <person name="van Vuuren H.J."/>
            <person name="Jones S.J."/>
            <person name="Pretorius I.S."/>
            <person name="Schmidt S.A."/>
            <person name="Borneman A.R."/>
        </authorList>
    </citation>
    <scope>NUCLEOTIDE SEQUENCE [LARGE SCALE GENOMIC DNA]</scope>
    <source>
        <strain evidence="2">cv. Chardonnay</strain>
        <tissue evidence="1">Leaf</tissue>
    </source>
</reference>
<accession>A0A438G9C0</accession>